<dbReference type="RefSeq" id="WP_134504800.1">
    <property type="nucleotide sequence ID" value="NZ_SOEY01000035.1"/>
</dbReference>
<evidence type="ECO:0000256" key="3">
    <source>
        <dbReference type="ARBA" id="ARBA00023125"/>
    </source>
</evidence>
<dbReference type="GO" id="GO:0005829">
    <property type="term" value="C:cytosol"/>
    <property type="evidence" value="ECO:0007669"/>
    <property type="project" value="TreeGrafter"/>
</dbReference>
<feature type="domain" description="Response regulatory" evidence="8">
    <location>
        <begin position="2"/>
        <end position="115"/>
    </location>
</feature>
<evidence type="ECO:0000256" key="7">
    <source>
        <dbReference type="PROSITE-ProRule" id="PRU01091"/>
    </source>
</evidence>
<proteinExistence type="predicted"/>
<accession>A0A4R8UMP1</accession>
<reference evidence="10 11" key="1">
    <citation type="submission" date="2019-03" db="EMBL/GenBank/DDBJ databases">
        <title>Genomics of glacier-inhabiting Cryobacterium strains.</title>
        <authorList>
            <person name="Liu Q."/>
            <person name="Xin Y.-H."/>
        </authorList>
    </citation>
    <scope>NUCLEOTIDE SEQUENCE [LARGE SCALE GENOMIC DNA]</scope>
    <source>
        <strain evidence="10 11">HLT2-23</strain>
    </source>
</reference>
<sequence length="229" mass="25134">MRVLVIEDDAAVADGLIDGLSYANFESLRVATGTAGLAAVDSFRPDIILLDLGLPDMDGADVCRAIRLKEQTPIIVVSARDDEMDRVIALEIGADDYVVKPFGMRELVARIRAVSRRTGTTEADAPPTTERRFGPLLIDTRAQRVLLGSNPVHLTAKEFDLLVYLSDEPGAALRRADILHDVWDTNWYGTTKTLDAHIAAIRKKLGDPGWIQSVRGVGFRFEQPAEPRA</sequence>
<protein>
    <recommendedName>
        <fullName evidence="5">Sensory transduction protein RegX3</fullName>
    </recommendedName>
</protein>
<dbReference type="CDD" id="cd17574">
    <property type="entry name" value="REC_OmpR"/>
    <property type="match status" value="1"/>
</dbReference>
<dbReference type="InterPro" id="IPR016032">
    <property type="entry name" value="Sig_transdc_resp-reg_C-effctor"/>
</dbReference>
<dbReference type="InterPro" id="IPR001867">
    <property type="entry name" value="OmpR/PhoB-type_DNA-bd"/>
</dbReference>
<dbReference type="OrthoDB" id="4153060at2"/>
<organism evidence="10 11">
    <name type="scientific">Cryobacterium glaciale</name>
    <dbReference type="NCBI Taxonomy" id="1259145"/>
    <lineage>
        <taxon>Bacteria</taxon>
        <taxon>Bacillati</taxon>
        <taxon>Actinomycetota</taxon>
        <taxon>Actinomycetes</taxon>
        <taxon>Micrococcales</taxon>
        <taxon>Microbacteriaceae</taxon>
        <taxon>Cryobacterium</taxon>
    </lineage>
</organism>
<dbReference type="Pfam" id="PF00072">
    <property type="entry name" value="Response_reg"/>
    <property type="match status" value="1"/>
</dbReference>
<keyword evidence="11" id="KW-1185">Reference proteome</keyword>
<evidence type="ECO:0000313" key="10">
    <source>
        <dbReference type="EMBL" id="TFB67784.1"/>
    </source>
</evidence>
<dbReference type="InterPro" id="IPR036388">
    <property type="entry name" value="WH-like_DNA-bd_sf"/>
</dbReference>
<dbReference type="SUPFAM" id="SSF46894">
    <property type="entry name" value="C-terminal effector domain of the bipartite response regulators"/>
    <property type="match status" value="1"/>
</dbReference>
<dbReference type="InterPro" id="IPR011006">
    <property type="entry name" value="CheY-like_superfamily"/>
</dbReference>
<dbReference type="Gene3D" id="1.10.10.10">
    <property type="entry name" value="Winged helix-like DNA-binding domain superfamily/Winged helix DNA-binding domain"/>
    <property type="match status" value="1"/>
</dbReference>
<dbReference type="GO" id="GO:0000976">
    <property type="term" value="F:transcription cis-regulatory region binding"/>
    <property type="evidence" value="ECO:0007669"/>
    <property type="project" value="TreeGrafter"/>
</dbReference>
<keyword evidence="2" id="KW-0805">Transcription regulation</keyword>
<keyword evidence="1 6" id="KW-0597">Phosphoprotein</keyword>
<evidence type="ECO:0000256" key="4">
    <source>
        <dbReference type="ARBA" id="ARBA00023163"/>
    </source>
</evidence>
<dbReference type="PANTHER" id="PTHR48111:SF72">
    <property type="entry name" value="SENSORY TRANSDUCTION PROTEIN REGX3"/>
    <property type="match status" value="1"/>
</dbReference>
<dbReference type="CDD" id="cd00383">
    <property type="entry name" value="trans_reg_C"/>
    <property type="match status" value="1"/>
</dbReference>
<dbReference type="GO" id="GO:0032993">
    <property type="term" value="C:protein-DNA complex"/>
    <property type="evidence" value="ECO:0007669"/>
    <property type="project" value="TreeGrafter"/>
</dbReference>
<dbReference type="InterPro" id="IPR039420">
    <property type="entry name" value="WalR-like"/>
</dbReference>
<dbReference type="Gene3D" id="3.40.50.2300">
    <property type="match status" value="1"/>
</dbReference>
<evidence type="ECO:0000256" key="5">
    <source>
        <dbReference type="ARBA" id="ARBA00041201"/>
    </source>
</evidence>
<dbReference type="Gene3D" id="6.10.250.690">
    <property type="match status" value="1"/>
</dbReference>
<evidence type="ECO:0000256" key="1">
    <source>
        <dbReference type="ARBA" id="ARBA00022553"/>
    </source>
</evidence>
<feature type="modified residue" description="4-aspartylphosphate" evidence="6">
    <location>
        <position position="51"/>
    </location>
</feature>
<dbReference type="GO" id="GO:0006355">
    <property type="term" value="P:regulation of DNA-templated transcription"/>
    <property type="evidence" value="ECO:0007669"/>
    <property type="project" value="InterPro"/>
</dbReference>
<dbReference type="Proteomes" id="UP000298173">
    <property type="component" value="Unassembled WGS sequence"/>
</dbReference>
<dbReference type="PROSITE" id="PS51755">
    <property type="entry name" value="OMPR_PHOB"/>
    <property type="match status" value="1"/>
</dbReference>
<dbReference type="EMBL" id="SOEY01000035">
    <property type="protein sequence ID" value="TFB67784.1"/>
    <property type="molecule type" value="Genomic_DNA"/>
</dbReference>
<feature type="domain" description="OmpR/PhoB-type" evidence="9">
    <location>
        <begin position="128"/>
        <end position="223"/>
    </location>
</feature>
<dbReference type="PANTHER" id="PTHR48111">
    <property type="entry name" value="REGULATOR OF RPOS"/>
    <property type="match status" value="1"/>
</dbReference>
<dbReference type="PROSITE" id="PS50110">
    <property type="entry name" value="RESPONSE_REGULATORY"/>
    <property type="match status" value="1"/>
</dbReference>
<name>A0A4R8UMP1_9MICO</name>
<gene>
    <name evidence="10" type="ORF">E3O06_17330</name>
</gene>
<dbReference type="SMART" id="SM00862">
    <property type="entry name" value="Trans_reg_C"/>
    <property type="match status" value="1"/>
</dbReference>
<dbReference type="InterPro" id="IPR001789">
    <property type="entry name" value="Sig_transdc_resp-reg_receiver"/>
</dbReference>
<dbReference type="Pfam" id="PF00486">
    <property type="entry name" value="Trans_reg_C"/>
    <property type="match status" value="1"/>
</dbReference>
<comment type="caution">
    <text evidence="10">The sequence shown here is derived from an EMBL/GenBank/DDBJ whole genome shotgun (WGS) entry which is preliminary data.</text>
</comment>
<evidence type="ECO:0000259" key="8">
    <source>
        <dbReference type="PROSITE" id="PS50110"/>
    </source>
</evidence>
<evidence type="ECO:0000256" key="2">
    <source>
        <dbReference type="ARBA" id="ARBA00023015"/>
    </source>
</evidence>
<evidence type="ECO:0000259" key="9">
    <source>
        <dbReference type="PROSITE" id="PS51755"/>
    </source>
</evidence>
<dbReference type="AlphaFoldDB" id="A0A4R8UMP1"/>
<evidence type="ECO:0000256" key="6">
    <source>
        <dbReference type="PROSITE-ProRule" id="PRU00169"/>
    </source>
</evidence>
<dbReference type="SMART" id="SM00448">
    <property type="entry name" value="REC"/>
    <property type="match status" value="1"/>
</dbReference>
<evidence type="ECO:0000313" key="11">
    <source>
        <dbReference type="Proteomes" id="UP000298173"/>
    </source>
</evidence>
<keyword evidence="3 7" id="KW-0238">DNA-binding</keyword>
<dbReference type="GO" id="GO:0000156">
    <property type="term" value="F:phosphorelay response regulator activity"/>
    <property type="evidence" value="ECO:0007669"/>
    <property type="project" value="TreeGrafter"/>
</dbReference>
<dbReference type="SUPFAM" id="SSF52172">
    <property type="entry name" value="CheY-like"/>
    <property type="match status" value="1"/>
</dbReference>
<keyword evidence="4" id="KW-0804">Transcription</keyword>
<feature type="DNA-binding region" description="OmpR/PhoB-type" evidence="7">
    <location>
        <begin position="128"/>
        <end position="223"/>
    </location>
</feature>